<name>A0A1Y1UYF7_9FUNG</name>
<dbReference type="Pfam" id="PF10601">
    <property type="entry name" value="zf-LITAF-like"/>
    <property type="match status" value="1"/>
</dbReference>
<evidence type="ECO:0000256" key="5">
    <source>
        <dbReference type="ARBA" id="ARBA00023136"/>
    </source>
</evidence>
<dbReference type="GO" id="GO:0016020">
    <property type="term" value="C:membrane"/>
    <property type="evidence" value="ECO:0007669"/>
    <property type="project" value="UniProtKB-SubCell"/>
</dbReference>
<dbReference type="Proteomes" id="UP000193719">
    <property type="component" value="Unassembled WGS sequence"/>
</dbReference>
<evidence type="ECO:0000256" key="4">
    <source>
        <dbReference type="ARBA" id="ARBA00022833"/>
    </source>
</evidence>
<gene>
    <name evidence="9" type="ORF">BCR36DRAFT_415519</name>
</gene>
<organism evidence="9 10">
    <name type="scientific">Piromyces finnis</name>
    <dbReference type="NCBI Taxonomy" id="1754191"/>
    <lineage>
        <taxon>Eukaryota</taxon>
        <taxon>Fungi</taxon>
        <taxon>Fungi incertae sedis</taxon>
        <taxon>Chytridiomycota</taxon>
        <taxon>Chytridiomycota incertae sedis</taxon>
        <taxon>Neocallimastigomycetes</taxon>
        <taxon>Neocallimastigales</taxon>
        <taxon>Neocallimastigaceae</taxon>
        <taxon>Piromyces</taxon>
    </lineage>
</organism>
<keyword evidence="7" id="KW-0812">Transmembrane</keyword>
<dbReference type="PROSITE" id="PS51837">
    <property type="entry name" value="LITAF"/>
    <property type="match status" value="1"/>
</dbReference>
<feature type="transmembrane region" description="Helical" evidence="7">
    <location>
        <begin position="123"/>
        <end position="145"/>
    </location>
</feature>
<keyword evidence="4" id="KW-0862">Zinc</keyword>
<protein>
    <recommendedName>
        <fullName evidence="8">LITAF domain-containing protein</fullName>
    </recommendedName>
</protein>
<dbReference type="OrthoDB" id="10593198at2759"/>
<feature type="compositionally biased region" description="Polar residues" evidence="6">
    <location>
        <begin position="38"/>
        <end position="53"/>
    </location>
</feature>
<evidence type="ECO:0000313" key="10">
    <source>
        <dbReference type="Proteomes" id="UP000193719"/>
    </source>
</evidence>
<feature type="domain" description="LITAF" evidence="8">
    <location>
        <begin position="86"/>
        <end position="167"/>
    </location>
</feature>
<dbReference type="PANTHER" id="PTHR23292">
    <property type="entry name" value="LIPOPOLYSACCHARIDE-INDUCED TUMOR NECROSIS FACTOR-ALPHA FACTOR"/>
    <property type="match status" value="1"/>
</dbReference>
<reference evidence="9 10" key="1">
    <citation type="submission" date="2016-08" db="EMBL/GenBank/DDBJ databases">
        <title>Genomes of anaerobic fungi encode conserved fungal cellulosomes for biomass hydrolysis.</title>
        <authorList>
            <consortium name="DOE Joint Genome Institute"/>
            <person name="Haitjema C.H."/>
            <person name="Gilmore S.P."/>
            <person name="Henske J.K."/>
            <person name="Solomon K.V."/>
            <person name="De Groot R."/>
            <person name="Kuo A."/>
            <person name="Mondo S.J."/>
            <person name="Salamov A.A."/>
            <person name="Labutti K."/>
            <person name="Zhao Z."/>
            <person name="Chiniquy J."/>
            <person name="Barry K."/>
            <person name="Brewer H.M."/>
            <person name="Purvine S.O."/>
            <person name="Wright A.T."/>
            <person name="Boxma B."/>
            <person name="Van Alen T."/>
            <person name="Hackstein J.H."/>
            <person name="Baker S.E."/>
            <person name="Grigoriev I.V."/>
            <person name="O'Malley M.A."/>
        </authorList>
    </citation>
    <scope>NUCLEOTIDE SEQUENCE [LARGE SCALE GENOMIC DNA]</scope>
    <source>
        <strain evidence="10">finn</strain>
    </source>
</reference>
<dbReference type="InterPro" id="IPR037519">
    <property type="entry name" value="LITAF_fam"/>
</dbReference>
<dbReference type="InterPro" id="IPR006629">
    <property type="entry name" value="LITAF"/>
</dbReference>
<accession>A0A1Y1UYF7</accession>
<evidence type="ECO:0000256" key="6">
    <source>
        <dbReference type="SAM" id="MobiDB-lite"/>
    </source>
</evidence>
<evidence type="ECO:0000256" key="1">
    <source>
        <dbReference type="ARBA" id="ARBA00004170"/>
    </source>
</evidence>
<sequence length="169" mass="19502">MNNENNNNVPSSPAMNQNIVQPVNAQEYAINIYPPNEQPSQGNISMPQINPSMPIQPPPTYQQTIMSTFNESNKKSDILDNQQQQQPIYIIVGPNEIPRHPTKMYCPNCKKTVNTSVQYEDNVLIWCLCIILFLFTFLCCIPFCIEDLKDVVHYCPICRREIARREKIQ</sequence>
<keyword evidence="7" id="KW-1133">Transmembrane helix</keyword>
<comment type="subcellular location">
    <subcellularLocation>
        <location evidence="1">Membrane</location>
        <topology evidence="1">Peripheral membrane protein</topology>
    </subcellularLocation>
</comment>
<proteinExistence type="inferred from homology"/>
<feature type="region of interest" description="Disordered" evidence="6">
    <location>
        <begin position="33"/>
        <end position="56"/>
    </location>
</feature>
<keyword evidence="5 7" id="KW-0472">Membrane</keyword>
<evidence type="ECO:0000256" key="7">
    <source>
        <dbReference type="SAM" id="Phobius"/>
    </source>
</evidence>
<dbReference type="GO" id="GO:0008270">
    <property type="term" value="F:zinc ion binding"/>
    <property type="evidence" value="ECO:0007669"/>
    <property type="project" value="TreeGrafter"/>
</dbReference>
<dbReference type="STRING" id="1754191.A0A1Y1UYF7"/>
<keyword evidence="10" id="KW-1185">Reference proteome</keyword>
<reference evidence="9 10" key="2">
    <citation type="submission" date="2016-08" db="EMBL/GenBank/DDBJ databases">
        <title>Pervasive Adenine N6-methylation of Active Genes in Fungi.</title>
        <authorList>
            <consortium name="DOE Joint Genome Institute"/>
            <person name="Mondo S.J."/>
            <person name="Dannebaum R.O."/>
            <person name="Kuo R.C."/>
            <person name="Labutti K."/>
            <person name="Haridas S."/>
            <person name="Kuo A."/>
            <person name="Salamov A."/>
            <person name="Ahrendt S.R."/>
            <person name="Lipzen A."/>
            <person name="Sullivan W."/>
            <person name="Andreopoulos W.B."/>
            <person name="Clum A."/>
            <person name="Lindquist E."/>
            <person name="Daum C."/>
            <person name="Ramamoorthy G.K."/>
            <person name="Gryganskyi A."/>
            <person name="Culley D."/>
            <person name="Magnuson J.K."/>
            <person name="James T.Y."/>
            <person name="O'Malley M.A."/>
            <person name="Stajich J.E."/>
            <person name="Spatafora J.W."/>
            <person name="Visel A."/>
            <person name="Grigoriev I.V."/>
        </authorList>
    </citation>
    <scope>NUCLEOTIDE SEQUENCE [LARGE SCALE GENOMIC DNA]</scope>
    <source>
        <strain evidence="10">finn</strain>
    </source>
</reference>
<evidence type="ECO:0000256" key="3">
    <source>
        <dbReference type="ARBA" id="ARBA00022723"/>
    </source>
</evidence>
<evidence type="ECO:0000256" key="2">
    <source>
        <dbReference type="ARBA" id="ARBA00005975"/>
    </source>
</evidence>
<dbReference type="AlphaFoldDB" id="A0A1Y1UYF7"/>
<dbReference type="PANTHER" id="PTHR23292:SF6">
    <property type="entry name" value="FI16602P1-RELATED"/>
    <property type="match status" value="1"/>
</dbReference>
<evidence type="ECO:0000259" key="8">
    <source>
        <dbReference type="PROSITE" id="PS51837"/>
    </source>
</evidence>
<comment type="caution">
    <text evidence="9">The sequence shown here is derived from an EMBL/GenBank/DDBJ whole genome shotgun (WGS) entry which is preliminary data.</text>
</comment>
<dbReference type="EMBL" id="MCFH01000052">
    <property type="protein sequence ID" value="ORX43499.1"/>
    <property type="molecule type" value="Genomic_DNA"/>
</dbReference>
<comment type="similarity">
    <text evidence="2">Belongs to the CDIP1/LITAF family.</text>
</comment>
<evidence type="ECO:0000313" key="9">
    <source>
        <dbReference type="EMBL" id="ORX43499.1"/>
    </source>
</evidence>
<dbReference type="SMART" id="SM00714">
    <property type="entry name" value="LITAF"/>
    <property type="match status" value="1"/>
</dbReference>
<keyword evidence="3" id="KW-0479">Metal-binding</keyword>